<reference evidence="4 5" key="1">
    <citation type="submission" date="2016-10" db="EMBL/GenBank/DDBJ databases">
        <authorList>
            <person name="de Groot N.N."/>
        </authorList>
    </citation>
    <scope>NUCLEOTIDE SEQUENCE [LARGE SCALE GENOMIC DNA]</scope>
    <source>
        <strain evidence="4 5">DSM 43019</strain>
    </source>
</reference>
<dbReference type="PANTHER" id="PTHR30055:SF235">
    <property type="entry name" value="TRANSCRIPTIONAL REGULATORY PROTEIN"/>
    <property type="match status" value="1"/>
</dbReference>
<dbReference type="PANTHER" id="PTHR30055">
    <property type="entry name" value="HTH-TYPE TRANSCRIPTIONAL REGULATOR RUTR"/>
    <property type="match status" value="1"/>
</dbReference>
<dbReference type="PROSITE" id="PS50977">
    <property type="entry name" value="HTH_TETR_2"/>
    <property type="match status" value="1"/>
</dbReference>
<evidence type="ECO:0000256" key="1">
    <source>
        <dbReference type="ARBA" id="ARBA00023125"/>
    </source>
</evidence>
<feature type="DNA-binding region" description="H-T-H motif" evidence="2">
    <location>
        <begin position="48"/>
        <end position="67"/>
    </location>
</feature>
<dbReference type="EMBL" id="FONV01000002">
    <property type="protein sequence ID" value="SFE50319.1"/>
    <property type="molecule type" value="Genomic_DNA"/>
</dbReference>
<dbReference type="PRINTS" id="PR00455">
    <property type="entry name" value="HTHTETR"/>
</dbReference>
<evidence type="ECO:0000313" key="4">
    <source>
        <dbReference type="EMBL" id="SFE50319.1"/>
    </source>
</evidence>
<dbReference type="GO" id="GO:0000976">
    <property type="term" value="F:transcription cis-regulatory region binding"/>
    <property type="evidence" value="ECO:0007669"/>
    <property type="project" value="TreeGrafter"/>
</dbReference>
<organism evidence="4 5">
    <name type="scientific">Actinoplanes philippinensis</name>
    <dbReference type="NCBI Taxonomy" id="35752"/>
    <lineage>
        <taxon>Bacteria</taxon>
        <taxon>Bacillati</taxon>
        <taxon>Actinomycetota</taxon>
        <taxon>Actinomycetes</taxon>
        <taxon>Micromonosporales</taxon>
        <taxon>Micromonosporaceae</taxon>
        <taxon>Actinoplanes</taxon>
    </lineage>
</organism>
<evidence type="ECO:0000259" key="3">
    <source>
        <dbReference type="PROSITE" id="PS50977"/>
    </source>
</evidence>
<dbReference type="Pfam" id="PF17920">
    <property type="entry name" value="TetR_C_16"/>
    <property type="match status" value="1"/>
</dbReference>
<keyword evidence="1 2" id="KW-0238">DNA-binding</keyword>
<dbReference type="InterPro" id="IPR036271">
    <property type="entry name" value="Tet_transcr_reg_TetR-rel_C_sf"/>
</dbReference>
<gene>
    <name evidence="4" type="ORF">SAMN05421541_10274</name>
</gene>
<dbReference type="InterPro" id="IPR001647">
    <property type="entry name" value="HTH_TetR"/>
</dbReference>
<protein>
    <submittedName>
        <fullName evidence="4">DNA-binding transcriptional regulator, AcrR family</fullName>
    </submittedName>
</protein>
<evidence type="ECO:0000313" key="5">
    <source>
        <dbReference type="Proteomes" id="UP000199645"/>
    </source>
</evidence>
<keyword evidence="5" id="KW-1185">Reference proteome</keyword>
<name>A0A1I2B2Q2_9ACTN</name>
<proteinExistence type="predicted"/>
<dbReference type="InterPro" id="IPR041678">
    <property type="entry name" value="TetR_C_16"/>
</dbReference>
<dbReference type="Gene3D" id="1.10.357.10">
    <property type="entry name" value="Tetracycline Repressor, domain 2"/>
    <property type="match status" value="1"/>
</dbReference>
<dbReference type="InterPro" id="IPR050109">
    <property type="entry name" value="HTH-type_TetR-like_transc_reg"/>
</dbReference>
<dbReference type="Pfam" id="PF00440">
    <property type="entry name" value="TetR_N"/>
    <property type="match status" value="1"/>
</dbReference>
<dbReference type="InterPro" id="IPR009057">
    <property type="entry name" value="Homeodomain-like_sf"/>
</dbReference>
<dbReference type="STRING" id="35752.SAMN05421541_10274"/>
<evidence type="ECO:0000256" key="2">
    <source>
        <dbReference type="PROSITE-ProRule" id="PRU00335"/>
    </source>
</evidence>
<dbReference type="AlphaFoldDB" id="A0A1I2B2Q2"/>
<dbReference type="SUPFAM" id="SSF46689">
    <property type="entry name" value="Homeodomain-like"/>
    <property type="match status" value="1"/>
</dbReference>
<dbReference type="Proteomes" id="UP000199645">
    <property type="component" value="Unassembled WGS sequence"/>
</dbReference>
<accession>A0A1I2B2Q2</accession>
<dbReference type="SUPFAM" id="SSF48498">
    <property type="entry name" value="Tetracyclin repressor-like, C-terminal domain"/>
    <property type="match status" value="1"/>
</dbReference>
<dbReference type="GO" id="GO:0003700">
    <property type="term" value="F:DNA-binding transcription factor activity"/>
    <property type="evidence" value="ECO:0007669"/>
    <property type="project" value="TreeGrafter"/>
</dbReference>
<sequence>MPGTCRDGWGAARPTIGDMARRSGEATREEIRAAAARLFRERGFARTSVRDIAAQAVTNPALVIRHFGTKELLFLDTMQLTIDDEPLLDVPLERLGPRFVEVVLADDDIRGVYLALVRGSNEAQIKVRLQTIHERTFVEPVRARLSGPDADVRARIAAALVGGLLYALWVVEDEGLVSADRGELIAHYGALLQQALTGPTGPTSHRPTAAPPR</sequence>
<feature type="domain" description="HTH tetR-type" evidence="3">
    <location>
        <begin position="25"/>
        <end position="85"/>
    </location>
</feature>